<evidence type="ECO:0000313" key="4">
    <source>
        <dbReference type="Proteomes" id="UP000254191"/>
    </source>
</evidence>
<gene>
    <name evidence="3" type="primary">yejM_1</name>
    <name evidence="3" type="ORF">NCTC11938_00888</name>
</gene>
<keyword evidence="1" id="KW-1133">Transmembrane helix</keyword>
<feature type="transmembrane region" description="Helical" evidence="1">
    <location>
        <begin position="37"/>
        <end position="60"/>
    </location>
</feature>
<feature type="transmembrane region" description="Helical" evidence="1">
    <location>
        <begin position="6"/>
        <end position="25"/>
    </location>
</feature>
<evidence type="ECO:0000259" key="2">
    <source>
        <dbReference type="Pfam" id="PF11893"/>
    </source>
</evidence>
<keyword evidence="1" id="KW-0472">Membrane</keyword>
<accession>A0A379FG86</accession>
<sequence>MISWGHWFALFNIILSLLLGSRYLFIADWPSTFAGRLYAIVSWMGHFSFIVFAIYILILFPLTFVVVSQRLLRVISCALASAGLTLLIFDIAVYQQFQLHLTQLVWDLVIKSR</sequence>
<feature type="domain" description="Inner membrane protein YejM N-terminal" evidence="2">
    <location>
        <begin position="1"/>
        <end position="111"/>
    </location>
</feature>
<protein>
    <submittedName>
        <fullName evidence="3">Sulfatase</fullName>
    </submittedName>
</protein>
<dbReference type="EMBL" id="UGTS01000004">
    <property type="protein sequence ID" value="SUC18741.1"/>
    <property type="molecule type" value="Genomic_DNA"/>
</dbReference>
<keyword evidence="1" id="KW-0812">Transmembrane</keyword>
<dbReference type="Pfam" id="PF11893">
    <property type="entry name" value="DUF3413"/>
    <property type="match status" value="1"/>
</dbReference>
<feature type="transmembrane region" description="Helical" evidence="1">
    <location>
        <begin position="72"/>
        <end position="94"/>
    </location>
</feature>
<organism evidence="3 4">
    <name type="scientific">Proteus mirabilis</name>
    <dbReference type="NCBI Taxonomy" id="584"/>
    <lineage>
        <taxon>Bacteria</taxon>
        <taxon>Pseudomonadati</taxon>
        <taxon>Pseudomonadota</taxon>
        <taxon>Gammaproteobacteria</taxon>
        <taxon>Enterobacterales</taxon>
        <taxon>Morganellaceae</taxon>
        <taxon>Proteus</taxon>
    </lineage>
</organism>
<proteinExistence type="predicted"/>
<reference evidence="3 4" key="1">
    <citation type="submission" date="2018-06" db="EMBL/GenBank/DDBJ databases">
        <authorList>
            <consortium name="Pathogen Informatics"/>
            <person name="Doyle S."/>
        </authorList>
    </citation>
    <scope>NUCLEOTIDE SEQUENCE [LARGE SCALE GENOMIC DNA]</scope>
    <source>
        <strain evidence="3 4">NCTC11938</strain>
    </source>
</reference>
<evidence type="ECO:0000256" key="1">
    <source>
        <dbReference type="SAM" id="Phobius"/>
    </source>
</evidence>
<dbReference type="AlphaFoldDB" id="A0A379FG86"/>
<dbReference type="Proteomes" id="UP000254191">
    <property type="component" value="Unassembled WGS sequence"/>
</dbReference>
<dbReference type="InterPro" id="IPR024588">
    <property type="entry name" value="YejM_N"/>
</dbReference>
<name>A0A379FG86_PROMI</name>
<evidence type="ECO:0000313" key="3">
    <source>
        <dbReference type="EMBL" id="SUC18741.1"/>
    </source>
</evidence>